<dbReference type="Pfam" id="PF00702">
    <property type="entry name" value="Hydrolase"/>
    <property type="match status" value="1"/>
</dbReference>
<dbReference type="PRINTS" id="PR00413">
    <property type="entry name" value="HADHALOGNASE"/>
</dbReference>
<evidence type="ECO:0000313" key="1">
    <source>
        <dbReference type="EMBL" id="GCD76923.1"/>
    </source>
</evidence>
<dbReference type="AlphaFoldDB" id="A0A401XIV6"/>
<dbReference type="Proteomes" id="UP000286715">
    <property type="component" value="Unassembled WGS sequence"/>
</dbReference>
<dbReference type="Gene3D" id="1.10.150.240">
    <property type="entry name" value="Putative phosphatase, domain 2"/>
    <property type="match status" value="1"/>
</dbReference>
<organism evidence="1 2">
    <name type="scientific">Thermaurantimonas aggregans</name>
    <dbReference type="NCBI Taxonomy" id="2173829"/>
    <lineage>
        <taxon>Bacteria</taxon>
        <taxon>Pseudomonadati</taxon>
        <taxon>Bacteroidota</taxon>
        <taxon>Flavobacteriia</taxon>
        <taxon>Flavobacteriales</taxon>
        <taxon>Schleiferiaceae</taxon>
        <taxon>Thermaurantimonas</taxon>
    </lineage>
</organism>
<reference evidence="1 2" key="1">
    <citation type="submission" date="2018-11" db="EMBL/GenBank/DDBJ databases">
        <title>Schleiferia aggregans sp. nov., a moderately thermophilic heterotrophic bacterium isolated from microbial mats at a terrestrial hot spring.</title>
        <authorList>
            <person name="Iino T."/>
            <person name="Ohkuma M."/>
            <person name="Haruta S."/>
        </authorList>
    </citation>
    <scope>NUCLEOTIDE SEQUENCE [LARGE SCALE GENOMIC DNA]</scope>
    <source>
        <strain evidence="1 2">LA</strain>
    </source>
</reference>
<dbReference type="InterPro" id="IPR036412">
    <property type="entry name" value="HAD-like_sf"/>
</dbReference>
<proteinExistence type="predicted"/>
<comment type="caution">
    <text evidence="1">The sequence shown here is derived from an EMBL/GenBank/DDBJ whole genome shotgun (WGS) entry which is preliminary data.</text>
</comment>
<evidence type="ECO:0000313" key="2">
    <source>
        <dbReference type="Proteomes" id="UP000286715"/>
    </source>
</evidence>
<dbReference type="InterPro" id="IPR052550">
    <property type="entry name" value="Pyrimidine_5'-ntase_YjjG"/>
</dbReference>
<dbReference type="SUPFAM" id="SSF56784">
    <property type="entry name" value="HAD-like"/>
    <property type="match status" value="1"/>
</dbReference>
<dbReference type="NCBIfam" id="TIGR02254">
    <property type="entry name" value="YjjG_YfnB"/>
    <property type="match status" value="1"/>
</dbReference>
<accession>A0A401XIV6</accession>
<dbReference type="SFLD" id="SFLDS00003">
    <property type="entry name" value="Haloacid_Dehalogenase"/>
    <property type="match status" value="1"/>
</dbReference>
<dbReference type="OrthoDB" id="9802350at2"/>
<keyword evidence="2" id="KW-1185">Reference proteome</keyword>
<dbReference type="Gene3D" id="3.40.50.1000">
    <property type="entry name" value="HAD superfamily/HAD-like"/>
    <property type="match status" value="1"/>
</dbReference>
<dbReference type="NCBIfam" id="TIGR01549">
    <property type="entry name" value="HAD-SF-IA-v1"/>
    <property type="match status" value="1"/>
</dbReference>
<dbReference type="RefSeq" id="WP_124396996.1">
    <property type="nucleotide sequence ID" value="NZ_BHZE01000003.1"/>
</dbReference>
<dbReference type="InterPro" id="IPR023214">
    <property type="entry name" value="HAD_sf"/>
</dbReference>
<dbReference type="InterPro" id="IPR006439">
    <property type="entry name" value="HAD-SF_hydro_IA"/>
</dbReference>
<dbReference type="SFLD" id="SFLDG01135">
    <property type="entry name" value="C1.5.6:_HAD__Beta-PGM__Phospha"/>
    <property type="match status" value="1"/>
</dbReference>
<dbReference type="NCBIfam" id="TIGR01509">
    <property type="entry name" value="HAD-SF-IA-v3"/>
    <property type="match status" value="1"/>
</dbReference>
<dbReference type="InterPro" id="IPR011951">
    <property type="entry name" value="HAD-SF_hydro_IA_YjjG/PynA"/>
</dbReference>
<dbReference type="CDD" id="cd04305">
    <property type="entry name" value="HAD_Neu5Ac-Pase_like"/>
    <property type="match status" value="1"/>
</dbReference>
<gene>
    <name evidence="1" type="ORF">JCM31826_04050</name>
</gene>
<sequence length="232" mass="26911">MALRSYETLFFDLDHTLWDFHTNSTTVLKEIFTETGLHLKGLEFEEFYTVYNRVNDQKWALYREGKIDKYRLRKERFADTLAHFQIQEVHLGNYFEQQYVERSPQQTALMPGALEALNYLYEKYQLAIITNGFTSVQLVKLKSSGLDKYFKEIVTSEMAGANKPEAKIFVTALKKTQSKREETIMIGDHLEADIAGARNVGIDQIWYNPEGQKSDVKPTYEIDNLTALISLL</sequence>
<dbReference type="PANTHER" id="PTHR47478:SF1">
    <property type="entry name" value="PYRIMIDINE 5'-NUCLEOTIDASE YJJG"/>
    <property type="match status" value="1"/>
</dbReference>
<name>A0A401XIV6_9FLAO</name>
<dbReference type="EMBL" id="BHZE01000003">
    <property type="protein sequence ID" value="GCD76923.1"/>
    <property type="molecule type" value="Genomic_DNA"/>
</dbReference>
<dbReference type="PANTHER" id="PTHR47478">
    <property type="match status" value="1"/>
</dbReference>
<dbReference type="SFLD" id="SFLDG01129">
    <property type="entry name" value="C1.5:_HAD__Beta-PGM__Phosphata"/>
    <property type="match status" value="1"/>
</dbReference>
<dbReference type="InterPro" id="IPR023198">
    <property type="entry name" value="PGP-like_dom2"/>
</dbReference>
<dbReference type="GO" id="GO:0008253">
    <property type="term" value="F:5'-nucleotidase activity"/>
    <property type="evidence" value="ECO:0007669"/>
    <property type="project" value="InterPro"/>
</dbReference>
<protein>
    <submittedName>
        <fullName evidence="1">Noncanonical pyrimidine nucleotidase, YjjG family protein</fullName>
    </submittedName>
</protein>